<feature type="region of interest" description="Disordered" evidence="1">
    <location>
        <begin position="23"/>
        <end position="78"/>
    </location>
</feature>
<dbReference type="HOGENOM" id="CLU_664047_0_0_1"/>
<dbReference type="AlphaFoldDB" id="A0A0C9WMR6"/>
<gene>
    <name evidence="3" type="ORF">K443DRAFT_9224</name>
</gene>
<proteinExistence type="predicted"/>
<organism evidence="3 4">
    <name type="scientific">Laccaria amethystina LaAM-08-1</name>
    <dbReference type="NCBI Taxonomy" id="1095629"/>
    <lineage>
        <taxon>Eukaryota</taxon>
        <taxon>Fungi</taxon>
        <taxon>Dikarya</taxon>
        <taxon>Basidiomycota</taxon>
        <taxon>Agaricomycotina</taxon>
        <taxon>Agaricomycetes</taxon>
        <taxon>Agaricomycetidae</taxon>
        <taxon>Agaricales</taxon>
        <taxon>Agaricineae</taxon>
        <taxon>Hydnangiaceae</taxon>
        <taxon>Laccaria</taxon>
    </lineage>
</organism>
<reference evidence="4" key="2">
    <citation type="submission" date="2015-01" db="EMBL/GenBank/DDBJ databases">
        <title>Evolutionary Origins and Diversification of the Mycorrhizal Mutualists.</title>
        <authorList>
            <consortium name="DOE Joint Genome Institute"/>
            <consortium name="Mycorrhizal Genomics Consortium"/>
            <person name="Kohler A."/>
            <person name="Kuo A."/>
            <person name="Nagy L.G."/>
            <person name="Floudas D."/>
            <person name="Copeland A."/>
            <person name="Barry K.W."/>
            <person name="Cichocki N."/>
            <person name="Veneault-Fourrey C."/>
            <person name="LaButti K."/>
            <person name="Lindquist E.A."/>
            <person name="Lipzen A."/>
            <person name="Lundell T."/>
            <person name="Morin E."/>
            <person name="Murat C."/>
            <person name="Riley R."/>
            <person name="Ohm R."/>
            <person name="Sun H."/>
            <person name="Tunlid A."/>
            <person name="Henrissat B."/>
            <person name="Grigoriev I.V."/>
            <person name="Hibbett D.S."/>
            <person name="Martin F."/>
        </authorList>
    </citation>
    <scope>NUCLEOTIDE SEQUENCE [LARGE SCALE GENOMIC DNA]</scope>
    <source>
        <strain evidence="4">LaAM-08-1</strain>
    </source>
</reference>
<feature type="region of interest" description="Disordered" evidence="1">
    <location>
        <begin position="171"/>
        <end position="205"/>
    </location>
</feature>
<keyword evidence="2" id="KW-0732">Signal</keyword>
<accession>A0A0C9WMR6</accession>
<reference evidence="3 4" key="1">
    <citation type="submission" date="2014-04" db="EMBL/GenBank/DDBJ databases">
        <authorList>
            <consortium name="DOE Joint Genome Institute"/>
            <person name="Kuo A."/>
            <person name="Kohler A."/>
            <person name="Nagy L.G."/>
            <person name="Floudas D."/>
            <person name="Copeland A."/>
            <person name="Barry K.W."/>
            <person name="Cichocki N."/>
            <person name="Veneault-Fourrey C."/>
            <person name="LaButti K."/>
            <person name="Lindquist E.A."/>
            <person name="Lipzen A."/>
            <person name="Lundell T."/>
            <person name="Morin E."/>
            <person name="Murat C."/>
            <person name="Sun H."/>
            <person name="Tunlid A."/>
            <person name="Henrissat B."/>
            <person name="Grigoriev I.V."/>
            <person name="Hibbett D.S."/>
            <person name="Martin F."/>
            <person name="Nordberg H.P."/>
            <person name="Cantor M.N."/>
            <person name="Hua S.X."/>
        </authorList>
    </citation>
    <scope>NUCLEOTIDE SEQUENCE [LARGE SCALE GENOMIC DNA]</scope>
    <source>
        <strain evidence="3 4">LaAM-08-1</strain>
    </source>
</reference>
<evidence type="ECO:0000256" key="2">
    <source>
        <dbReference type="SAM" id="SignalP"/>
    </source>
</evidence>
<name>A0A0C9WMR6_9AGAR</name>
<dbReference type="OrthoDB" id="3126596at2759"/>
<evidence type="ECO:0000256" key="1">
    <source>
        <dbReference type="SAM" id="MobiDB-lite"/>
    </source>
</evidence>
<feature type="compositionally biased region" description="Low complexity" evidence="1">
    <location>
        <begin position="186"/>
        <end position="196"/>
    </location>
</feature>
<feature type="chain" id="PRO_5002222429" evidence="2">
    <location>
        <begin position="17"/>
        <end position="414"/>
    </location>
</feature>
<protein>
    <submittedName>
        <fullName evidence="3">Uncharacterized protein</fullName>
    </submittedName>
</protein>
<dbReference type="Proteomes" id="UP000054477">
    <property type="component" value="Unassembled WGS sequence"/>
</dbReference>
<keyword evidence="4" id="KW-1185">Reference proteome</keyword>
<evidence type="ECO:0000313" key="3">
    <source>
        <dbReference type="EMBL" id="KIJ98419.1"/>
    </source>
</evidence>
<evidence type="ECO:0000313" key="4">
    <source>
        <dbReference type="Proteomes" id="UP000054477"/>
    </source>
</evidence>
<dbReference type="EMBL" id="KN838670">
    <property type="protein sequence ID" value="KIJ98419.1"/>
    <property type="molecule type" value="Genomic_DNA"/>
</dbReference>
<feature type="compositionally biased region" description="Basic and acidic residues" evidence="1">
    <location>
        <begin position="68"/>
        <end position="78"/>
    </location>
</feature>
<feature type="signal peptide" evidence="2">
    <location>
        <begin position="1"/>
        <end position="16"/>
    </location>
</feature>
<sequence length="414" mass="46904">MLLVNRLTALINIVAAFVSPAMRSTTHKRRPPTKNEGCPSLAPTNNDTKRARTTTTAYQRRGAPTPTTHERQPPHDTKRGIHTGVHALHPSYHSPDLLILARRTAVSIDTCTALARFLGHFGRHKPTRVGEPVGFHKPSTRTHENPCHGGGLPTHRLDFQMLHKSTRCHLYTSNGGKARRPTGTKQQQQQQQQQLRPQPPPVVGSFSLMFRPGLPNFEPRQRCDSSYSEPPIGEVTYLTSSYPNTSTSYPSQSTFQHHPPLPPFQARPPATLALLRASKREFRKQRFLRIHLRYPSTTSNPPCARFRIWIAGPRKRRRQLKYIHYMTQHVKHTIRESGRSLALFSQAALHHGLSVVAADGETLCRPLKRPRSPSPPPPPDATLHVAPLSRYSTHDRHLIARALKTRPKYRRRFD</sequence>